<sequence>MADFRIRDESGSDVESQLATLVAYVRKTAEGTVSRAEKPNAWRRAFEEEQQARALSATDEAHRKMALQIEAARAEDLVHESCAWQRANAIRQYADAVLMSSPNDKRVIAWATWAMNTADSLDPLLRRLQQIEAGAAPAEVELPQGDKNG</sequence>
<evidence type="ECO:0008006" key="3">
    <source>
        <dbReference type="Google" id="ProtNLM"/>
    </source>
</evidence>
<name>A0ABY4VVR9_9BURK</name>
<evidence type="ECO:0000313" key="1">
    <source>
        <dbReference type="EMBL" id="USE81131.1"/>
    </source>
</evidence>
<dbReference type="RefSeq" id="WP_252253652.1">
    <property type="nucleotide sequence ID" value="NZ_CP098736.1"/>
</dbReference>
<keyword evidence="2" id="KW-1185">Reference proteome</keyword>
<reference evidence="1" key="1">
    <citation type="submission" date="2022-06" db="EMBL/GenBank/DDBJ databases">
        <title>Complete genome sequence and characterization of Cupriavidus gilardii QJ1 isolated from contaminating cells.</title>
        <authorList>
            <person name="Qi J."/>
        </authorList>
    </citation>
    <scope>NUCLEOTIDE SEQUENCE</scope>
    <source>
        <strain evidence="1">QJ1</strain>
    </source>
</reference>
<dbReference type="Proteomes" id="UP001056648">
    <property type="component" value="Chromosome 2"/>
</dbReference>
<evidence type="ECO:0000313" key="2">
    <source>
        <dbReference type="Proteomes" id="UP001056648"/>
    </source>
</evidence>
<organism evidence="1 2">
    <name type="scientific">Cupriavidus gilardii</name>
    <dbReference type="NCBI Taxonomy" id="82541"/>
    <lineage>
        <taxon>Bacteria</taxon>
        <taxon>Pseudomonadati</taxon>
        <taxon>Pseudomonadota</taxon>
        <taxon>Betaproteobacteria</taxon>
        <taxon>Burkholderiales</taxon>
        <taxon>Burkholderiaceae</taxon>
        <taxon>Cupriavidus</taxon>
    </lineage>
</organism>
<dbReference type="EMBL" id="CP098736">
    <property type="protein sequence ID" value="USE81131.1"/>
    <property type="molecule type" value="Genomic_DNA"/>
</dbReference>
<accession>A0ABY4VVR9</accession>
<proteinExistence type="predicted"/>
<gene>
    <name evidence="1" type="ORF">NDR89_15535</name>
</gene>
<protein>
    <recommendedName>
        <fullName evidence="3">Terminase small subunit</fullName>
    </recommendedName>
</protein>